<dbReference type="Pfam" id="PF13443">
    <property type="entry name" value="HTH_26"/>
    <property type="match status" value="1"/>
</dbReference>
<evidence type="ECO:0000313" key="2">
    <source>
        <dbReference type="EMBL" id="SDM60989.1"/>
    </source>
</evidence>
<dbReference type="EMBL" id="FNHW01000001">
    <property type="protein sequence ID" value="SDM60989.1"/>
    <property type="molecule type" value="Genomic_DNA"/>
</dbReference>
<feature type="domain" description="HTH cro/C1-type" evidence="1">
    <location>
        <begin position="10"/>
        <end position="66"/>
    </location>
</feature>
<dbReference type="STRING" id="459525.SAMN04488137_1010"/>
<dbReference type="Gene3D" id="1.10.260.40">
    <property type="entry name" value="lambda repressor-like DNA-binding domains"/>
    <property type="match status" value="1"/>
</dbReference>
<proteinExistence type="predicted"/>
<name>A0A1G9UM39_9BACL</name>
<keyword evidence="3" id="KW-1185">Reference proteome</keyword>
<evidence type="ECO:0000313" key="3">
    <source>
        <dbReference type="Proteomes" id="UP000199544"/>
    </source>
</evidence>
<organism evidence="2 3">
    <name type="scientific">Fictibacillus solisalsi</name>
    <dbReference type="NCBI Taxonomy" id="459525"/>
    <lineage>
        <taxon>Bacteria</taxon>
        <taxon>Bacillati</taxon>
        <taxon>Bacillota</taxon>
        <taxon>Bacilli</taxon>
        <taxon>Bacillales</taxon>
        <taxon>Fictibacillaceae</taxon>
        <taxon>Fictibacillus</taxon>
    </lineage>
</organism>
<dbReference type="GO" id="GO:0003677">
    <property type="term" value="F:DNA binding"/>
    <property type="evidence" value="ECO:0007669"/>
    <property type="project" value="UniProtKB-KW"/>
</dbReference>
<dbReference type="InterPro" id="IPR001387">
    <property type="entry name" value="Cro/C1-type_HTH"/>
</dbReference>
<dbReference type="Proteomes" id="UP000199544">
    <property type="component" value="Unassembled WGS sequence"/>
</dbReference>
<keyword evidence="2" id="KW-0238">DNA-binding</keyword>
<dbReference type="AlphaFoldDB" id="A0A1G9UM39"/>
<dbReference type="SUPFAM" id="SSF47413">
    <property type="entry name" value="lambda repressor-like DNA-binding domains"/>
    <property type="match status" value="1"/>
</dbReference>
<protein>
    <submittedName>
        <fullName evidence="2">Cro/C1-type HTH DNA-binding domain-containing protein</fullName>
    </submittedName>
</protein>
<accession>A0A1G9UM39</accession>
<gene>
    <name evidence="2" type="ORF">SAMN04488137_1010</name>
</gene>
<evidence type="ECO:0000259" key="1">
    <source>
        <dbReference type="Pfam" id="PF13443"/>
    </source>
</evidence>
<dbReference type="InterPro" id="IPR010982">
    <property type="entry name" value="Lambda_DNA-bd_dom_sf"/>
</dbReference>
<sequence length="71" mass="8320">MRTRTYRLSIDKHLKKSSMSQNELARRLSMTSGNLSVLKSRDTVSLKVIARLMDIFELNSMEELFEEIEIK</sequence>
<reference evidence="3" key="1">
    <citation type="submission" date="2016-10" db="EMBL/GenBank/DDBJ databases">
        <authorList>
            <person name="Varghese N."/>
            <person name="Submissions S."/>
        </authorList>
    </citation>
    <scope>NUCLEOTIDE SEQUENCE [LARGE SCALE GENOMIC DNA]</scope>
    <source>
        <strain evidence="3">CGMCC 1.6854</strain>
    </source>
</reference>